<comment type="similarity">
    <text evidence="1">Belongs to the UDP-glycosyltransferase family.</text>
</comment>
<dbReference type="EMBL" id="BQKI01000088">
    <property type="protein sequence ID" value="GJN35769.1"/>
    <property type="molecule type" value="Genomic_DNA"/>
</dbReference>
<evidence type="ECO:0008006" key="6">
    <source>
        <dbReference type="Google" id="ProtNLM"/>
    </source>
</evidence>
<organism evidence="4 5">
    <name type="scientific">Eleusine coracana subsp. coracana</name>
    <dbReference type="NCBI Taxonomy" id="191504"/>
    <lineage>
        <taxon>Eukaryota</taxon>
        <taxon>Viridiplantae</taxon>
        <taxon>Streptophyta</taxon>
        <taxon>Embryophyta</taxon>
        <taxon>Tracheophyta</taxon>
        <taxon>Spermatophyta</taxon>
        <taxon>Magnoliopsida</taxon>
        <taxon>Liliopsida</taxon>
        <taxon>Poales</taxon>
        <taxon>Poaceae</taxon>
        <taxon>PACMAD clade</taxon>
        <taxon>Chloridoideae</taxon>
        <taxon>Cynodonteae</taxon>
        <taxon>Eleusininae</taxon>
        <taxon>Eleusine</taxon>
    </lineage>
</organism>
<name>A0AAV5FJ03_ELECO</name>
<keyword evidence="3" id="KW-0808">Transferase</keyword>
<evidence type="ECO:0000256" key="2">
    <source>
        <dbReference type="ARBA" id="ARBA00022676"/>
    </source>
</evidence>
<dbReference type="Gene3D" id="3.40.50.2000">
    <property type="entry name" value="Glycogen Phosphorylase B"/>
    <property type="match status" value="4"/>
</dbReference>
<sequence length="942" mass="101158">MAELCEYAPDRTASRPRVLLLCSPCMGHLIPFTELARRLAAHHGLAETLLFASATWPPTEEYLALAASVPDGVDLVALPAAPPPPEALPPHIAHVRDRVTHAVRASIPRVRHVARALSPLAAIVVDMVAAAPARGVAAELGVPLYMFFTSPWMTLSLLMHLPELDAATRASGEEFRDAADPIRLPGCVPVHAHDLPSSMRVDRSSDMYAGFLAMAREVTGVDGILVNTFTELEPAVCDDDGMIIADGVTKLPVIHPVGPLVWTRPVLGGGKDDRGGHECLMRWLDQQPRGSVVYVSFGSGGTLTLQQTAELALGLELAQCSFLWAVKRPHQSSTTGAFFGTRQGDDEETAALLDFLPEGFIDRTKDNVGLVITSAWAPQTAILEHASVGCFVTHCGWNSILESVMNGVPMVAWPLYAEQNMNAAMLEVQLRVAVRVKVGADHFVTKDEVAAAIKRVMEGDEAERMRKEITPPVRRITQVRACRRRRSPYLIPLVELARRLVADHGLAATLLFATVTPTPSDEYLAVAAAVPNGVDLVALPGPAADALPPSASVRERVAHAVVSSVPRARHVALPLAASAPIAALVIDVAFTPARGIAAELGVPVYMFFTSPYTVLSLLLHLPELDAVITGEYRDATEPIHLPGCKPIAASDLPSPMLADRNSEVYAKFLHGAKECRKVDGFLVNTFLELEPAVVDSSISGLEPPVHAVGPLVWTRPAAADKDHECMRWLDRQPPESVVYVSLGSGGTLTWQQTAELALGLEMSQHRFIWVVKRPNDDPLGCGSFFGARIGADDEDLDFLPDGFVERTRGVGLFVPSWAPQTAILSHPSIGCFVTHCGWNSVLEGLLNGVPLVAWPLYAEQRINASMLEGQLGVAARVKLSNGGLVLKEEVAGTIKCAMKNGGAETLRMKIRKLKDKAMHALTPAGSSVQALAQVSNLCKPGS</sequence>
<accession>A0AAV5FJ03</accession>
<dbReference type="PROSITE" id="PS00375">
    <property type="entry name" value="UDPGT"/>
    <property type="match status" value="2"/>
</dbReference>
<dbReference type="AlphaFoldDB" id="A0AAV5FJ03"/>
<keyword evidence="2" id="KW-0328">Glycosyltransferase</keyword>
<evidence type="ECO:0000313" key="4">
    <source>
        <dbReference type="EMBL" id="GJN35769.1"/>
    </source>
</evidence>
<evidence type="ECO:0000313" key="5">
    <source>
        <dbReference type="Proteomes" id="UP001054889"/>
    </source>
</evidence>
<keyword evidence="5" id="KW-1185">Reference proteome</keyword>
<comment type="caution">
    <text evidence="4">The sequence shown here is derived from an EMBL/GenBank/DDBJ whole genome shotgun (WGS) entry which is preliminary data.</text>
</comment>
<reference evidence="4" key="2">
    <citation type="submission" date="2021-12" db="EMBL/GenBank/DDBJ databases">
        <title>Resequencing data analysis of finger millet.</title>
        <authorList>
            <person name="Hatakeyama M."/>
            <person name="Aluri S."/>
            <person name="Balachadran M.T."/>
            <person name="Sivarajan S.R."/>
            <person name="Poveda L."/>
            <person name="Shimizu-Inatsugi R."/>
            <person name="Schlapbach R."/>
            <person name="Sreeman S.M."/>
            <person name="Shimizu K.K."/>
        </authorList>
    </citation>
    <scope>NUCLEOTIDE SEQUENCE</scope>
</reference>
<evidence type="ECO:0000256" key="3">
    <source>
        <dbReference type="ARBA" id="ARBA00022679"/>
    </source>
</evidence>
<dbReference type="Proteomes" id="UP001054889">
    <property type="component" value="Unassembled WGS sequence"/>
</dbReference>
<dbReference type="PANTHER" id="PTHR48046:SF6">
    <property type="entry name" value="GLYCOSYLTRANSFERASE"/>
    <property type="match status" value="1"/>
</dbReference>
<proteinExistence type="inferred from homology"/>
<reference evidence="4" key="1">
    <citation type="journal article" date="2018" name="DNA Res.">
        <title>Multiple hybrid de novo genome assembly of finger millet, an orphan allotetraploid crop.</title>
        <authorList>
            <person name="Hatakeyama M."/>
            <person name="Aluri S."/>
            <person name="Balachadran M.T."/>
            <person name="Sivarajan S.R."/>
            <person name="Patrignani A."/>
            <person name="Gruter S."/>
            <person name="Poveda L."/>
            <person name="Shimizu-Inatsugi R."/>
            <person name="Baeten J."/>
            <person name="Francoijs K.J."/>
            <person name="Nataraja K.N."/>
            <person name="Reddy Y.A.N."/>
            <person name="Phadnis S."/>
            <person name="Ravikumar R.L."/>
            <person name="Schlapbach R."/>
            <person name="Sreeman S.M."/>
            <person name="Shimizu K.K."/>
        </authorList>
    </citation>
    <scope>NUCLEOTIDE SEQUENCE</scope>
</reference>
<dbReference type="PANTHER" id="PTHR48046">
    <property type="entry name" value="UDP-GLYCOSYLTRANSFERASE 72E1"/>
    <property type="match status" value="1"/>
</dbReference>
<gene>
    <name evidence="4" type="primary">gb24574</name>
    <name evidence="4" type="ORF">PR202_gb24574</name>
</gene>
<dbReference type="Pfam" id="PF00201">
    <property type="entry name" value="UDPGT"/>
    <property type="match status" value="2"/>
</dbReference>
<dbReference type="InterPro" id="IPR002213">
    <property type="entry name" value="UDP_glucos_trans"/>
</dbReference>
<dbReference type="GO" id="GO:0008194">
    <property type="term" value="F:UDP-glycosyltransferase activity"/>
    <property type="evidence" value="ECO:0007669"/>
    <property type="project" value="InterPro"/>
</dbReference>
<dbReference type="SUPFAM" id="SSF53756">
    <property type="entry name" value="UDP-Glycosyltransferase/glycogen phosphorylase"/>
    <property type="match status" value="2"/>
</dbReference>
<dbReference type="InterPro" id="IPR035595">
    <property type="entry name" value="UDP_glycos_trans_CS"/>
</dbReference>
<protein>
    <recommendedName>
        <fullName evidence="6">UDP-glycosyltransferases domain-containing protein</fullName>
    </recommendedName>
</protein>
<dbReference type="CDD" id="cd03784">
    <property type="entry name" value="GT1_Gtf-like"/>
    <property type="match status" value="2"/>
</dbReference>
<evidence type="ECO:0000256" key="1">
    <source>
        <dbReference type="ARBA" id="ARBA00009995"/>
    </source>
</evidence>
<dbReference type="FunFam" id="3.40.50.2000:FF:000056">
    <property type="entry name" value="Glycosyltransferase"/>
    <property type="match status" value="2"/>
</dbReference>